<dbReference type="Xenbase" id="XB-GENE-29077355">
    <property type="gene designation" value="KIAA0040"/>
</dbReference>
<dbReference type="GeneTree" id="ENSGT00620000089392"/>
<name>A0A6I8RZL4_XENTR</name>
<dbReference type="KEGG" id="xtr:100491699"/>
<dbReference type="InterPro" id="IPR039964">
    <property type="entry name" value="KIAA0040-like"/>
</dbReference>
<dbReference type="Proteomes" id="UP000008143">
    <property type="component" value="Chromosome 4"/>
</dbReference>
<gene>
    <name evidence="5" type="primary">KIAA0040</name>
    <name evidence="2 4" type="synonym">kiaa0040</name>
</gene>
<dbReference type="OMA" id="FNQLWSF"/>
<keyword evidence="1" id="KW-0472">Membrane</keyword>
<evidence type="ECO:0000313" key="3">
    <source>
        <dbReference type="Proteomes" id="UP000008143"/>
    </source>
</evidence>
<feature type="transmembrane region" description="Helical" evidence="1">
    <location>
        <begin position="23"/>
        <end position="53"/>
    </location>
</feature>
<dbReference type="GeneID" id="100491699"/>
<keyword evidence="1" id="KW-1133">Transmembrane helix</keyword>
<dbReference type="PANTHER" id="PTHR40382:SF1">
    <property type="entry name" value="RIKEN CDNA 4930523C07 GENE"/>
    <property type="match status" value="1"/>
</dbReference>
<organism evidence="2">
    <name type="scientific">Xenopus tropicalis</name>
    <name type="common">Western clawed frog</name>
    <name type="synonym">Silurana tropicalis</name>
    <dbReference type="NCBI Taxonomy" id="8364"/>
    <lineage>
        <taxon>Eukaryota</taxon>
        <taxon>Metazoa</taxon>
        <taxon>Chordata</taxon>
        <taxon>Craniata</taxon>
        <taxon>Vertebrata</taxon>
        <taxon>Euteleostomi</taxon>
        <taxon>Amphibia</taxon>
        <taxon>Batrachia</taxon>
        <taxon>Anura</taxon>
        <taxon>Pipoidea</taxon>
        <taxon>Pipidae</taxon>
        <taxon>Xenopodinae</taxon>
        <taxon>Xenopus</taxon>
        <taxon>Silurana</taxon>
    </lineage>
</organism>
<evidence type="ECO:0000313" key="5">
    <source>
        <dbReference type="Xenbase" id="XB-GENE-29077355"/>
    </source>
</evidence>
<reference evidence="2" key="1">
    <citation type="journal article" date="2010" name="Science">
        <title>The genome of the Western clawed frog Xenopus tropicalis.</title>
        <authorList>
            <person name="Hellsten U."/>
            <person name="Harland R.M."/>
            <person name="Gilchrist M.J."/>
            <person name="Hendrix D."/>
            <person name="Jurka J."/>
            <person name="Kapitonov V."/>
            <person name="Ovcharenko I."/>
            <person name="Putnam N.H."/>
            <person name="Shu S."/>
            <person name="Taher L."/>
            <person name="Blitz I.L."/>
            <person name="Blumberg B."/>
            <person name="Dichmann D.S."/>
            <person name="Dubchak I."/>
            <person name="Amaya E."/>
            <person name="Detter J.C."/>
            <person name="Fletcher R."/>
            <person name="Gerhard D.S."/>
            <person name="Goodstein D."/>
            <person name="Graves T."/>
            <person name="Grigoriev I.V."/>
            <person name="Grimwood J."/>
            <person name="Kawashima T."/>
            <person name="Lindquist E."/>
            <person name="Lucas S.M."/>
            <person name="Mead P.E."/>
            <person name="Mitros T."/>
            <person name="Ogino H."/>
            <person name="Ohta Y."/>
            <person name="Poliakov A.V."/>
            <person name="Pollet N."/>
            <person name="Robert J."/>
            <person name="Salamov A."/>
            <person name="Sater A.K."/>
            <person name="Schmutz J."/>
            <person name="Terry A."/>
            <person name="Vize P.D."/>
            <person name="Warren W.C."/>
            <person name="Wells D."/>
            <person name="Wills A."/>
            <person name="Wilson R.K."/>
            <person name="Zimmerman L.B."/>
            <person name="Zorn A.M."/>
            <person name="Grainger R."/>
            <person name="Grammer T."/>
            <person name="Khokha M.K."/>
            <person name="Richardson P.M."/>
            <person name="Rokhsar D.S."/>
        </authorList>
    </citation>
    <scope>NUCLEOTIDE SEQUENCE [LARGE SCALE GENOMIC DNA]</scope>
    <source>
        <strain evidence="2">Nigerian</strain>
    </source>
</reference>
<reference evidence="4" key="3">
    <citation type="submission" date="2025-04" db="UniProtKB">
        <authorList>
            <consortium name="RefSeq"/>
        </authorList>
    </citation>
    <scope>IDENTIFICATION</scope>
    <source>
        <strain evidence="4">Nigerian</strain>
        <tissue evidence="4">Liver and blood</tissue>
    </source>
</reference>
<dbReference type="Bgee" id="ENSXETG00000036881">
    <property type="expression patterns" value="Expressed in liver and 9 other cell types or tissues"/>
</dbReference>
<accession>A0A6I8RZL4</accession>
<reference evidence="2" key="2">
    <citation type="submission" date="2020-05" db="UniProtKB">
        <authorList>
            <consortium name="Ensembl"/>
        </authorList>
    </citation>
    <scope>IDENTIFICATION</scope>
</reference>
<evidence type="ECO:0000256" key="1">
    <source>
        <dbReference type="SAM" id="Phobius"/>
    </source>
</evidence>
<dbReference type="AGR" id="Xenbase:XB-GENE-29077355"/>
<protein>
    <submittedName>
        <fullName evidence="2">KIAA0040 ortholog</fullName>
    </submittedName>
    <submittedName>
        <fullName evidence="4">Uncharacterized protein KIAA0040 homolog</fullName>
    </submittedName>
</protein>
<dbReference type="AlphaFoldDB" id="A0A6I8RZL4"/>
<dbReference type="PANTHER" id="PTHR40382">
    <property type="match status" value="1"/>
</dbReference>
<evidence type="ECO:0000313" key="4">
    <source>
        <dbReference type="RefSeq" id="XP_031756824.1"/>
    </source>
</evidence>
<keyword evidence="3" id="KW-1185">Reference proteome</keyword>
<keyword evidence="1" id="KW-0812">Transmembrane</keyword>
<sequence length="98" mass="11246">MDNINSFFLSIYDMLKAKHEEGIYNTVCLSVLLALPLLTLLILSIVCCHFCCCRTKQRKNINKNAGKKKKGKKEEEDLWIPSPQNKSLMMEKIPPFSV</sequence>
<evidence type="ECO:0000313" key="2">
    <source>
        <dbReference type="Ensembl" id="ENSXETP00000086607"/>
    </source>
</evidence>
<dbReference type="Ensembl" id="ENSXETT00000102378">
    <property type="protein sequence ID" value="ENSXETP00000086607"/>
    <property type="gene ID" value="ENSXETG00000036881"/>
</dbReference>
<dbReference type="RefSeq" id="XP_031756824.1">
    <property type="nucleotide sequence ID" value="XM_031900964.1"/>
</dbReference>
<proteinExistence type="predicted"/>